<dbReference type="Pfam" id="PF21447">
    <property type="entry name" value="Ppx-GppA_III"/>
    <property type="match status" value="1"/>
</dbReference>
<evidence type="ECO:0000256" key="8">
    <source>
        <dbReference type="ARBA" id="ARBA00022801"/>
    </source>
</evidence>
<dbReference type="FunFam" id="3.30.420.150:FF:000001">
    <property type="entry name" value="Guanosine-5'-triphosphate,3'-diphosphate pyrophosphatase"/>
    <property type="match status" value="1"/>
</dbReference>
<dbReference type="InterPro" id="IPR048950">
    <property type="entry name" value="Ppx_GppA_C"/>
</dbReference>
<name>A0A1B4V154_9GAMM</name>
<dbReference type="InterPro" id="IPR022371">
    <property type="entry name" value="Exopolyphosphatase"/>
</dbReference>
<gene>
    <name evidence="13" type="ORF">SVA_0393</name>
</gene>
<evidence type="ECO:0000259" key="12">
    <source>
        <dbReference type="Pfam" id="PF21447"/>
    </source>
</evidence>
<evidence type="ECO:0000256" key="6">
    <source>
        <dbReference type="ARBA" id="ARBA00020416"/>
    </source>
</evidence>
<keyword evidence="9" id="KW-0472">Membrane</keyword>
<accession>A0A1B4V154</accession>
<dbReference type="InterPro" id="IPR043129">
    <property type="entry name" value="ATPase_NBD"/>
</dbReference>
<dbReference type="KEGG" id="sva:SVA_0393"/>
<dbReference type="InterPro" id="IPR003695">
    <property type="entry name" value="Ppx_GppA_N"/>
</dbReference>
<reference evidence="13 14" key="1">
    <citation type="submission" date="2015-08" db="EMBL/GenBank/DDBJ databases">
        <title>Complete genome sequence of Sulfurifustis variabilis.</title>
        <authorList>
            <person name="Miura A."/>
            <person name="Kojima H."/>
            <person name="Fukui M."/>
        </authorList>
    </citation>
    <scope>NUCLEOTIDE SEQUENCE [LARGE SCALE GENOMIC DNA]</scope>
    <source>
        <strain evidence="14">skN76</strain>
    </source>
</reference>
<dbReference type="GO" id="GO:0004309">
    <property type="term" value="F:exopolyphosphatase activity"/>
    <property type="evidence" value="ECO:0007669"/>
    <property type="project" value="UniProtKB-EC"/>
</dbReference>
<proteinExistence type="inferred from homology"/>
<dbReference type="Gene3D" id="3.30.420.40">
    <property type="match status" value="1"/>
</dbReference>
<feature type="domain" description="Ppx/GppA phosphatase C-terminal" evidence="12">
    <location>
        <begin position="314"/>
        <end position="486"/>
    </location>
</feature>
<evidence type="ECO:0000256" key="2">
    <source>
        <dbReference type="ARBA" id="ARBA00004202"/>
    </source>
</evidence>
<dbReference type="GO" id="GO:0006798">
    <property type="term" value="P:polyphosphate catabolic process"/>
    <property type="evidence" value="ECO:0007669"/>
    <property type="project" value="TreeGrafter"/>
</dbReference>
<evidence type="ECO:0000256" key="3">
    <source>
        <dbReference type="ARBA" id="ARBA00007125"/>
    </source>
</evidence>
<keyword evidence="7" id="KW-1003">Cell membrane</keyword>
<dbReference type="Proteomes" id="UP000218899">
    <property type="component" value="Chromosome"/>
</dbReference>
<protein>
    <recommendedName>
        <fullName evidence="6">Exopolyphosphatase</fullName>
        <ecNumber evidence="5">3.6.1.11</ecNumber>
    </recommendedName>
</protein>
<organism evidence="13 14">
    <name type="scientific">Sulfurifustis variabilis</name>
    <dbReference type="NCBI Taxonomy" id="1675686"/>
    <lineage>
        <taxon>Bacteria</taxon>
        <taxon>Pseudomonadati</taxon>
        <taxon>Pseudomonadota</taxon>
        <taxon>Gammaproteobacteria</taxon>
        <taxon>Acidiferrobacterales</taxon>
        <taxon>Acidiferrobacteraceae</taxon>
        <taxon>Sulfurifustis</taxon>
    </lineage>
</organism>
<dbReference type="PIRSF" id="PIRSF001267">
    <property type="entry name" value="Pyrophosphatase_GppA_Ppx"/>
    <property type="match status" value="1"/>
</dbReference>
<keyword evidence="8" id="KW-0378">Hydrolase</keyword>
<evidence type="ECO:0000313" key="13">
    <source>
        <dbReference type="EMBL" id="BAU46975.1"/>
    </source>
</evidence>
<dbReference type="FunFam" id="3.30.420.40:FF:000023">
    <property type="entry name" value="Guanosine-5'-triphosphate,3'-diphosphate pyrophosphatase"/>
    <property type="match status" value="1"/>
</dbReference>
<evidence type="ECO:0000256" key="7">
    <source>
        <dbReference type="ARBA" id="ARBA00022475"/>
    </source>
</evidence>
<feature type="domain" description="Ppx/GppA phosphatase N-terminal" evidence="11">
    <location>
        <begin position="25"/>
        <end position="307"/>
    </location>
</feature>
<dbReference type="PANTHER" id="PTHR30005">
    <property type="entry name" value="EXOPOLYPHOSPHATASE"/>
    <property type="match status" value="1"/>
</dbReference>
<dbReference type="Pfam" id="PF02541">
    <property type="entry name" value="Ppx-GppA"/>
    <property type="match status" value="1"/>
</dbReference>
<dbReference type="SUPFAM" id="SSF109604">
    <property type="entry name" value="HD-domain/PDEase-like"/>
    <property type="match status" value="1"/>
</dbReference>
<evidence type="ECO:0000256" key="9">
    <source>
        <dbReference type="ARBA" id="ARBA00023136"/>
    </source>
</evidence>
<evidence type="ECO:0000256" key="5">
    <source>
        <dbReference type="ARBA" id="ARBA00012451"/>
    </source>
</evidence>
<dbReference type="EC" id="3.6.1.11" evidence="5"/>
<evidence type="ECO:0000313" key="14">
    <source>
        <dbReference type="Proteomes" id="UP000218899"/>
    </source>
</evidence>
<comment type="cofactor">
    <cofactor evidence="1">
        <name>Mg(2+)</name>
        <dbReference type="ChEBI" id="CHEBI:18420"/>
    </cofactor>
</comment>
<dbReference type="InterPro" id="IPR050273">
    <property type="entry name" value="GppA/Ppx_hydrolase"/>
</dbReference>
<evidence type="ECO:0000256" key="4">
    <source>
        <dbReference type="ARBA" id="ARBA00011738"/>
    </source>
</evidence>
<dbReference type="GO" id="GO:0005886">
    <property type="term" value="C:plasma membrane"/>
    <property type="evidence" value="ECO:0007669"/>
    <property type="project" value="UniProtKB-SubCell"/>
</dbReference>
<comment type="similarity">
    <text evidence="3">Belongs to the GppA/Ppx family.</text>
</comment>
<dbReference type="InterPro" id="IPR030673">
    <property type="entry name" value="PyroPPase_GppA_Ppx"/>
</dbReference>
<dbReference type="Gene3D" id="3.30.420.150">
    <property type="entry name" value="Exopolyphosphatase. Domain 2"/>
    <property type="match status" value="1"/>
</dbReference>
<comment type="subcellular location">
    <subcellularLocation>
        <location evidence="2">Cell membrane</location>
        <topology evidence="2">Peripheral membrane protein</topology>
    </subcellularLocation>
</comment>
<dbReference type="PANTHER" id="PTHR30005:SF14">
    <property type="entry name" value="EXOPOLYPHOSPHATASE"/>
    <property type="match status" value="1"/>
</dbReference>
<dbReference type="Gene3D" id="1.10.3210.10">
    <property type="entry name" value="Hypothetical protein af1432"/>
    <property type="match status" value="1"/>
</dbReference>
<dbReference type="EMBL" id="AP014936">
    <property type="protein sequence ID" value="BAU46975.1"/>
    <property type="molecule type" value="Genomic_DNA"/>
</dbReference>
<sequence length="500" mass="55434">MPLRLPRAAQTVAAIDLGSNSFHMIVARILNGQLHVLDRLQEMVRLAAGLDERGRLDKASQRRALECLERFGQRVRGLPAKNLRVVGTNTLRRARNASKFLAAAERSLGHPIEVISGQEEARLIYLGVAHNLPNDANRRLVLDIGGGSTELIVGERFEPVATESLHMGCVSMSLAHFPRGAITPRGWKRAHTAALLELQPVESPLRALGWRSVFGASGTVRAIGAAARAIGSGDAGITLSALYELRDRVLASGHVRRLRLAGVSIERAPVLPGGLAILVAAFEALGIERLDVADGALREGLLHDLLGRLGSRDVRARTTQALCARYHVDTAQSERVERTVRTLLGQLQEEGGLNEEEVHLLCWAARLHEIGLAIAHTKYHRHGAYLIEHSDLPGFSFQEQRLLAALVRGHRRRFPRPLFEEMPRAQARGARRACLLLRLAVLLNRARTDVELPRLRLEMEKKTLRIRFPRAWLARHPLTRADLAVEARYLRAAGMRLEFE</sequence>
<evidence type="ECO:0000256" key="1">
    <source>
        <dbReference type="ARBA" id="ARBA00001946"/>
    </source>
</evidence>
<evidence type="ECO:0000256" key="10">
    <source>
        <dbReference type="ARBA" id="ARBA00047607"/>
    </source>
</evidence>
<dbReference type="AlphaFoldDB" id="A0A1B4V154"/>
<comment type="catalytic activity">
    <reaction evidence="10">
        <text>[phosphate](n) + H2O = [phosphate](n-1) + phosphate + H(+)</text>
        <dbReference type="Rhea" id="RHEA:21528"/>
        <dbReference type="Rhea" id="RHEA-COMP:9859"/>
        <dbReference type="Rhea" id="RHEA-COMP:14279"/>
        <dbReference type="ChEBI" id="CHEBI:15377"/>
        <dbReference type="ChEBI" id="CHEBI:15378"/>
        <dbReference type="ChEBI" id="CHEBI:16838"/>
        <dbReference type="ChEBI" id="CHEBI:43474"/>
        <dbReference type="EC" id="3.6.1.11"/>
    </reaction>
</comment>
<evidence type="ECO:0000259" key="11">
    <source>
        <dbReference type="Pfam" id="PF02541"/>
    </source>
</evidence>
<dbReference type="CDD" id="cd24053">
    <property type="entry name" value="ASKHA_NBD_EcPPX-GppA-like"/>
    <property type="match status" value="1"/>
</dbReference>
<dbReference type="NCBIfam" id="TIGR03706">
    <property type="entry name" value="exo_poly_only"/>
    <property type="match status" value="1"/>
</dbReference>
<keyword evidence="14" id="KW-1185">Reference proteome</keyword>
<comment type="subunit">
    <text evidence="4">Homodimer.</text>
</comment>
<dbReference type="SUPFAM" id="SSF53067">
    <property type="entry name" value="Actin-like ATPase domain"/>
    <property type="match status" value="2"/>
</dbReference>